<gene>
    <name evidence="2" type="ORF">RRG08_059279</name>
</gene>
<dbReference type="Proteomes" id="UP001283361">
    <property type="component" value="Unassembled WGS sequence"/>
</dbReference>
<evidence type="ECO:0000256" key="1">
    <source>
        <dbReference type="SAM" id="MobiDB-lite"/>
    </source>
</evidence>
<comment type="caution">
    <text evidence="2">The sequence shown here is derived from an EMBL/GenBank/DDBJ whole genome shotgun (WGS) entry which is preliminary data.</text>
</comment>
<reference evidence="2" key="1">
    <citation type="journal article" date="2023" name="G3 (Bethesda)">
        <title>A reference genome for the long-term kleptoplast-retaining sea slug Elysia crispata morphotype clarki.</title>
        <authorList>
            <person name="Eastman K.E."/>
            <person name="Pendleton A.L."/>
            <person name="Shaikh M.A."/>
            <person name="Suttiyut T."/>
            <person name="Ogas R."/>
            <person name="Tomko P."/>
            <person name="Gavelis G."/>
            <person name="Widhalm J.R."/>
            <person name="Wisecaver J.H."/>
        </authorList>
    </citation>
    <scope>NUCLEOTIDE SEQUENCE</scope>
    <source>
        <strain evidence="2">ECLA1</strain>
    </source>
</reference>
<accession>A0AAE1AZ41</accession>
<feature type="compositionally biased region" description="Polar residues" evidence="1">
    <location>
        <begin position="106"/>
        <end position="119"/>
    </location>
</feature>
<name>A0AAE1AZ41_9GAST</name>
<proteinExistence type="predicted"/>
<protein>
    <submittedName>
        <fullName evidence="2">Uncharacterized protein</fullName>
    </submittedName>
</protein>
<evidence type="ECO:0000313" key="2">
    <source>
        <dbReference type="EMBL" id="KAK3796548.1"/>
    </source>
</evidence>
<feature type="region of interest" description="Disordered" evidence="1">
    <location>
        <begin position="1"/>
        <end position="119"/>
    </location>
</feature>
<evidence type="ECO:0000313" key="3">
    <source>
        <dbReference type="Proteomes" id="UP001283361"/>
    </source>
</evidence>
<organism evidence="2 3">
    <name type="scientific">Elysia crispata</name>
    <name type="common">lettuce slug</name>
    <dbReference type="NCBI Taxonomy" id="231223"/>
    <lineage>
        <taxon>Eukaryota</taxon>
        <taxon>Metazoa</taxon>
        <taxon>Spiralia</taxon>
        <taxon>Lophotrochozoa</taxon>
        <taxon>Mollusca</taxon>
        <taxon>Gastropoda</taxon>
        <taxon>Heterobranchia</taxon>
        <taxon>Euthyneura</taxon>
        <taxon>Panpulmonata</taxon>
        <taxon>Sacoglossa</taxon>
        <taxon>Placobranchoidea</taxon>
        <taxon>Plakobranchidae</taxon>
        <taxon>Elysia</taxon>
    </lineage>
</organism>
<sequence>MEAASRSPAGNGIDQGRGQWEGAHHAPRTNLNVSQGSGGAHHAPRGNLNVSKCRGAQNVPRGRSGSQGRRGTQGRGRAQNAPTCDTPRREGRGRVGCGRSGRGDTLAQTLLGTPHTDTG</sequence>
<dbReference type="AlphaFoldDB" id="A0AAE1AZ41"/>
<feature type="compositionally biased region" description="Low complexity" evidence="1">
    <location>
        <begin position="61"/>
        <end position="70"/>
    </location>
</feature>
<dbReference type="EMBL" id="JAWDGP010000873">
    <property type="protein sequence ID" value="KAK3796548.1"/>
    <property type="molecule type" value="Genomic_DNA"/>
</dbReference>
<keyword evidence="3" id="KW-1185">Reference proteome</keyword>